<dbReference type="OrthoDB" id="190835at2759"/>
<feature type="transmembrane region" description="Helical" evidence="2">
    <location>
        <begin position="294"/>
        <end position="313"/>
    </location>
</feature>
<sequence>MMAPLSVELKIKAPGARTFLQVIRTRFGTTVHIVYCVCAITINLGMMLEVCSTFDFVFISLSSSNWGKSDGVLEIFVEVFPPPSELDVVLLEAPVKFIFKGALAALVEACSNLNKELILAIIIFVTAVTIAIGGIFSLFCNSYMITTFLIFTVGLIGNAVFFSSGLYPLVFLVFQVLDQSIWQGILSSEPETGGFNLIASGVFFFPVAVTFGTACGLGYMALNMSYGQIMLPRFMEKLGLMAYSVADFLFGTSGTMLVSTMLVWSMIVVTRIKFYARCPIHSEYRRYMEHIKQVRIYTIYIALSAFLFAAMIIDFKEISVIKIRHYISIFCASLIGSLYYAFYWARVTRLAVIVGLIVGALSGIGFTIASFFVDASLGDAVPLIECAIGFIIPAIITFITTGPLNEEETLDVWERTRSIDDPLQPWAEVYSKDLGIRNAHLLTEGRPRLDDVQRAFGFSSRFLNYCIVILLVIYLVILPAMVLINDKPQIDKFQTFIIWERADLIYPLAVGAHIFSPDARLTLHFPQSNISQLIISNATVEDAKIYRCRSTIQKLTPCVNDTCVEQNEAFELTFNVIYGPALAFYGMPIEFICRATFSSPEAKRDPTTSLEWYHNGVRRRPSRSESGGTYITSRWIDSNLLESRLLITWTSEKEIGRWNCVERSQMNKRKLMNETGSTPLMSFDQLNLEIIGKTSLNFNVYKENSMKHYKVIRILNFRGF</sequence>
<feature type="transmembrane region" description="Helical" evidence="2">
    <location>
        <begin position="325"/>
        <end position="344"/>
    </location>
</feature>
<feature type="transmembrane region" description="Helical" evidence="2">
    <location>
        <begin position="117"/>
        <end position="140"/>
    </location>
</feature>
<evidence type="ECO:0000256" key="2">
    <source>
        <dbReference type="SAM" id="Phobius"/>
    </source>
</evidence>
<dbReference type="WBParaSite" id="HDID_0000774001-mRNA-1">
    <property type="protein sequence ID" value="HDID_0000774001-mRNA-1"/>
    <property type="gene ID" value="HDID_0000774001"/>
</dbReference>
<keyword evidence="2" id="KW-0812">Transmembrane</keyword>
<proteinExistence type="predicted"/>
<dbReference type="InterPro" id="IPR038377">
    <property type="entry name" value="Na/Glc_symporter_sf"/>
</dbReference>
<dbReference type="Proteomes" id="UP000274504">
    <property type="component" value="Unassembled WGS sequence"/>
</dbReference>
<keyword evidence="1" id="KW-0813">Transport</keyword>
<dbReference type="AlphaFoldDB" id="A0A0R3SRE4"/>
<dbReference type="Gene3D" id="1.20.1730.10">
    <property type="entry name" value="Sodium/glucose cotransporter"/>
    <property type="match status" value="1"/>
</dbReference>
<dbReference type="EMBL" id="UYSG01010973">
    <property type="protein sequence ID" value="VDL60056.1"/>
    <property type="molecule type" value="Genomic_DNA"/>
</dbReference>
<evidence type="ECO:0000256" key="1">
    <source>
        <dbReference type="ARBA" id="ARBA00022448"/>
    </source>
</evidence>
<dbReference type="InterPro" id="IPR007110">
    <property type="entry name" value="Ig-like_dom"/>
</dbReference>
<feature type="transmembrane region" description="Helical" evidence="2">
    <location>
        <begin position="147"/>
        <end position="177"/>
    </location>
</feature>
<feature type="transmembrane region" description="Helical" evidence="2">
    <location>
        <begin position="462"/>
        <end position="484"/>
    </location>
</feature>
<keyword evidence="2" id="KW-0472">Membrane</keyword>
<reference evidence="6" key="1">
    <citation type="submission" date="2016-04" db="UniProtKB">
        <authorList>
            <consortium name="WormBaseParasite"/>
        </authorList>
    </citation>
    <scope>IDENTIFICATION</scope>
</reference>
<dbReference type="GO" id="GO:0015204">
    <property type="term" value="F:urea transmembrane transporter activity"/>
    <property type="evidence" value="ECO:0007669"/>
    <property type="project" value="InterPro"/>
</dbReference>
<dbReference type="PANTHER" id="PTHR46154:SF4">
    <property type="entry name" value="UREA ACTIVE TRANSPORTER"/>
    <property type="match status" value="1"/>
</dbReference>
<name>A0A0R3SRE4_HYMDI</name>
<reference evidence="4 5" key="2">
    <citation type="submission" date="2018-11" db="EMBL/GenBank/DDBJ databases">
        <authorList>
            <consortium name="Pathogen Informatics"/>
        </authorList>
    </citation>
    <scope>NUCLEOTIDE SEQUENCE [LARGE SCALE GENOMIC DNA]</scope>
</reference>
<evidence type="ECO:0000313" key="6">
    <source>
        <dbReference type="WBParaSite" id="HDID_0000774001-mRNA-1"/>
    </source>
</evidence>
<feature type="transmembrane region" description="Helical" evidence="2">
    <location>
        <begin position="240"/>
        <end position="267"/>
    </location>
</feature>
<feature type="domain" description="Ig-like" evidence="3">
    <location>
        <begin position="586"/>
        <end position="660"/>
    </location>
</feature>
<dbReference type="STRING" id="6216.A0A0R3SRE4"/>
<feature type="transmembrane region" description="Helical" evidence="2">
    <location>
        <begin position="33"/>
        <end position="59"/>
    </location>
</feature>
<organism evidence="6">
    <name type="scientific">Hymenolepis diminuta</name>
    <name type="common">Rat tapeworm</name>
    <dbReference type="NCBI Taxonomy" id="6216"/>
    <lineage>
        <taxon>Eukaryota</taxon>
        <taxon>Metazoa</taxon>
        <taxon>Spiralia</taxon>
        <taxon>Lophotrochozoa</taxon>
        <taxon>Platyhelminthes</taxon>
        <taxon>Cestoda</taxon>
        <taxon>Eucestoda</taxon>
        <taxon>Cyclophyllidea</taxon>
        <taxon>Hymenolepididae</taxon>
        <taxon>Hymenolepis</taxon>
    </lineage>
</organism>
<feature type="transmembrane region" description="Helical" evidence="2">
    <location>
        <begin position="350"/>
        <end position="373"/>
    </location>
</feature>
<dbReference type="InterPro" id="IPR013783">
    <property type="entry name" value="Ig-like_fold"/>
</dbReference>
<evidence type="ECO:0000313" key="4">
    <source>
        <dbReference type="EMBL" id="VDL60056.1"/>
    </source>
</evidence>
<protein>
    <submittedName>
        <fullName evidence="6">Ig-like domain-containing protein</fullName>
    </submittedName>
</protein>
<feature type="transmembrane region" description="Helical" evidence="2">
    <location>
        <begin position="380"/>
        <end position="400"/>
    </location>
</feature>
<dbReference type="PROSITE" id="PS50835">
    <property type="entry name" value="IG_LIKE"/>
    <property type="match status" value="1"/>
</dbReference>
<dbReference type="GO" id="GO:0005886">
    <property type="term" value="C:plasma membrane"/>
    <property type="evidence" value="ECO:0007669"/>
    <property type="project" value="TreeGrafter"/>
</dbReference>
<evidence type="ECO:0000313" key="5">
    <source>
        <dbReference type="Proteomes" id="UP000274504"/>
    </source>
</evidence>
<accession>A0A0R3SRE4</accession>
<keyword evidence="2" id="KW-1133">Transmembrane helix</keyword>
<evidence type="ECO:0000259" key="3">
    <source>
        <dbReference type="PROSITE" id="PS50835"/>
    </source>
</evidence>
<feature type="transmembrane region" description="Helical" evidence="2">
    <location>
        <begin position="197"/>
        <end position="219"/>
    </location>
</feature>
<dbReference type="PANTHER" id="PTHR46154">
    <property type="match status" value="1"/>
</dbReference>
<gene>
    <name evidence="4" type="ORF">HDID_LOCUS7738</name>
</gene>
<dbReference type="InterPro" id="IPR031155">
    <property type="entry name" value="DUR"/>
</dbReference>
<dbReference type="Gene3D" id="2.60.40.10">
    <property type="entry name" value="Immunoglobulins"/>
    <property type="match status" value="1"/>
</dbReference>